<keyword evidence="3 5" id="KW-0378">Hydrolase</keyword>
<dbReference type="InterPro" id="IPR000209">
    <property type="entry name" value="Peptidase_S8/S53_dom"/>
</dbReference>
<dbReference type="RefSeq" id="WP_189633275.1">
    <property type="nucleotide sequence ID" value="NZ_BMYQ01000003.1"/>
</dbReference>
<keyword evidence="2 5" id="KW-0645">Protease</keyword>
<feature type="active site" description="Charge relay system" evidence="5">
    <location>
        <position position="265"/>
    </location>
</feature>
<feature type="signal peptide" evidence="6">
    <location>
        <begin position="1"/>
        <end position="24"/>
    </location>
</feature>
<dbReference type="GO" id="GO:0006508">
    <property type="term" value="P:proteolysis"/>
    <property type="evidence" value="ECO:0007669"/>
    <property type="project" value="UniProtKB-KW"/>
</dbReference>
<feature type="active site" description="Charge relay system" evidence="5">
    <location>
        <position position="108"/>
    </location>
</feature>
<dbReference type="PANTHER" id="PTHR43806:SF11">
    <property type="entry name" value="CEREVISIN-RELATED"/>
    <property type="match status" value="1"/>
</dbReference>
<feature type="domain" description="Peptidase S8/S53" evidence="7">
    <location>
        <begin position="106"/>
        <end position="301"/>
    </location>
</feature>
<evidence type="ECO:0000256" key="5">
    <source>
        <dbReference type="PROSITE-ProRule" id="PRU01240"/>
    </source>
</evidence>
<dbReference type="InterPro" id="IPR036852">
    <property type="entry name" value="Peptidase_S8/S53_dom_sf"/>
</dbReference>
<dbReference type="AlphaFoldDB" id="A0A918IRT2"/>
<dbReference type="PROSITE" id="PS51892">
    <property type="entry name" value="SUBTILASE"/>
    <property type="match status" value="1"/>
</dbReference>
<sequence length="328" mass="34787">MMLKRTLGVVLAAWCAVGFGVPVAAEPRPAYDGGRPALSFDATLQRHVILRPRPAALDQARPWMAPDVALAWNLGYRGQTATITVIDDFAGDTMLWGNLTGVRQVRSHGEWTAQMAGMLAPGAQVMAQEFTDHGMPMTVTNRFDVVNLSYGIYARRGAPRPRWGRLETSILNAARNGTAVVVKAAGNDASAVSGTTWDGQIDYLNADLVGRPSAVFVGALAYDGTLADPAPLAAYSNFAGSNRTVQAQFLVVGVDSDITGLSGTSFAAPTVAGYAAILSSKFRNATPNQLAQQLLSTARQDTIDGYDVRVHGQGEASLTRALAPRAIR</sequence>
<reference evidence="8" key="1">
    <citation type="journal article" date="2014" name="Int. J. Syst. Evol. Microbiol.">
        <title>Complete genome sequence of Corynebacterium casei LMG S-19264T (=DSM 44701T), isolated from a smear-ripened cheese.</title>
        <authorList>
            <consortium name="US DOE Joint Genome Institute (JGI-PGF)"/>
            <person name="Walter F."/>
            <person name="Albersmeier A."/>
            <person name="Kalinowski J."/>
            <person name="Ruckert C."/>
        </authorList>
    </citation>
    <scope>NUCLEOTIDE SEQUENCE</scope>
    <source>
        <strain evidence="8">KCTC 23714</strain>
    </source>
</reference>
<evidence type="ECO:0000256" key="4">
    <source>
        <dbReference type="ARBA" id="ARBA00022825"/>
    </source>
</evidence>
<keyword evidence="6" id="KW-0732">Signal</keyword>
<evidence type="ECO:0000256" key="6">
    <source>
        <dbReference type="SAM" id="SignalP"/>
    </source>
</evidence>
<evidence type="ECO:0000256" key="1">
    <source>
        <dbReference type="ARBA" id="ARBA00011073"/>
    </source>
</evidence>
<dbReference type="Gene3D" id="3.40.50.200">
    <property type="entry name" value="Peptidase S8/S53 domain"/>
    <property type="match status" value="1"/>
</dbReference>
<dbReference type="PROSITE" id="PS00138">
    <property type="entry name" value="SUBTILASE_SER"/>
    <property type="match status" value="1"/>
</dbReference>
<comment type="similarity">
    <text evidence="1 5">Belongs to the peptidase S8 family.</text>
</comment>
<protein>
    <recommendedName>
        <fullName evidence="7">Peptidase S8/S53 domain-containing protein</fullName>
    </recommendedName>
</protein>
<evidence type="ECO:0000313" key="9">
    <source>
        <dbReference type="Proteomes" id="UP000628984"/>
    </source>
</evidence>
<evidence type="ECO:0000259" key="7">
    <source>
        <dbReference type="Pfam" id="PF00082"/>
    </source>
</evidence>
<accession>A0A918IRT2</accession>
<reference evidence="8" key="2">
    <citation type="submission" date="2020-09" db="EMBL/GenBank/DDBJ databases">
        <authorList>
            <person name="Sun Q."/>
            <person name="Kim S."/>
        </authorList>
    </citation>
    <scope>NUCLEOTIDE SEQUENCE</scope>
    <source>
        <strain evidence="8">KCTC 23714</strain>
    </source>
</reference>
<keyword evidence="4 5" id="KW-0720">Serine protease</keyword>
<feature type="active site" description="Charge relay system" evidence="5">
    <location>
        <position position="87"/>
    </location>
</feature>
<dbReference type="EMBL" id="BMYQ01000003">
    <property type="protein sequence ID" value="GGW27821.1"/>
    <property type="molecule type" value="Genomic_DNA"/>
</dbReference>
<dbReference type="Proteomes" id="UP000628984">
    <property type="component" value="Unassembled WGS sequence"/>
</dbReference>
<evidence type="ECO:0000313" key="8">
    <source>
        <dbReference type="EMBL" id="GGW27821.1"/>
    </source>
</evidence>
<dbReference type="Pfam" id="PF00082">
    <property type="entry name" value="Peptidase_S8"/>
    <property type="match status" value="1"/>
</dbReference>
<dbReference type="InterPro" id="IPR050131">
    <property type="entry name" value="Peptidase_S8_subtilisin-like"/>
</dbReference>
<comment type="caution">
    <text evidence="8">The sequence shown here is derived from an EMBL/GenBank/DDBJ whole genome shotgun (WGS) entry which is preliminary data.</text>
</comment>
<name>A0A918IRT2_9RHOB</name>
<dbReference type="GO" id="GO:0004252">
    <property type="term" value="F:serine-type endopeptidase activity"/>
    <property type="evidence" value="ECO:0007669"/>
    <property type="project" value="UniProtKB-UniRule"/>
</dbReference>
<proteinExistence type="inferred from homology"/>
<dbReference type="SUPFAM" id="SSF52743">
    <property type="entry name" value="Subtilisin-like"/>
    <property type="match status" value="1"/>
</dbReference>
<evidence type="ECO:0000256" key="3">
    <source>
        <dbReference type="ARBA" id="ARBA00022801"/>
    </source>
</evidence>
<evidence type="ECO:0000256" key="2">
    <source>
        <dbReference type="ARBA" id="ARBA00022670"/>
    </source>
</evidence>
<dbReference type="PANTHER" id="PTHR43806">
    <property type="entry name" value="PEPTIDASE S8"/>
    <property type="match status" value="1"/>
</dbReference>
<keyword evidence="9" id="KW-1185">Reference proteome</keyword>
<organism evidence="8 9">
    <name type="scientific">Gemmobacter lanyuensis</name>
    <dbReference type="NCBI Taxonomy" id="1054497"/>
    <lineage>
        <taxon>Bacteria</taxon>
        <taxon>Pseudomonadati</taxon>
        <taxon>Pseudomonadota</taxon>
        <taxon>Alphaproteobacteria</taxon>
        <taxon>Rhodobacterales</taxon>
        <taxon>Paracoccaceae</taxon>
        <taxon>Gemmobacter</taxon>
    </lineage>
</organism>
<gene>
    <name evidence="8" type="ORF">GCM10011452_15500</name>
</gene>
<feature type="chain" id="PRO_5038031365" description="Peptidase S8/S53 domain-containing protein" evidence="6">
    <location>
        <begin position="25"/>
        <end position="328"/>
    </location>
</feature>
<dbReference type="InterPro" id="IPR023828">
    <property type="entry name" value="Peptidase_S8_Ser-AS"/>
</dbReference>